<evidence type="ECO:0000313" key="10">
    <source>
        <dbReference type="Proteomes" id="UP000052979"/>
    </source>
</evidence>
<reference evidence="8 10" key="1">
    <citation type="submission" date="2015-04" db="EMBL/GenBank/DDBJ databases">
        <title>Draft genome sequence of Rathayibacter toxicus strain FH-142 (AKA 70134 or CS 32), a Western Australian isolate.</title>
        <authorList>
            <consortium name="Consortium for Microbial Forensics and Genomics (microFORGE)"/>
            <person name="Knight B.M."/>
            <person name="Roberts D.P."/>
            <person name="Lin D."/>
            <person name="Hari K."/>
            <person name="Fletcher J."/>
            <person name="Melcher U."/>
            <person name="Blagden T."/>
            <person name="Luster D.G."/>
            <person name="Sechler A.J."/>
            <person name="Schneider W.L."/>
            <person name="Winegar R.A."/>
        </authorList>
    </citation>
    <scope>NUCLEOTIDE SEQUENCE [LARGE SCALE GENOMIC DNA]</scope>
    <source>
        <strain evidence="8 10">FH142</strain>
    </source>
</reference>
<sequence length="233" mass="25738">MSLLHATTVATTAKHKFPTPQAVATQPRLRAITPQGTEARGFALYVGIDESTAHAAGVNLGRLVEELKRVTAQLAPHAETYATVALAPQGAGGRDVDVVRLALRDPAAIARHRTDSEPDPDQSPNGVVIDLSRKRVVLDHDIIALTYKEFELLQYLVLREGRTIKRAELIASLWGASDEDVPNERTIDVHIRRLRTKLGRYEEIVRTVRGTGYRFDRHADVVIRHAQAPSPDL</sequence>
<dbReference type="SUPFAM" id="SSF46894">
    <property type="entry name" value="C-terminal effector domain of the bipartite response regulators"/>
    <property type="match status" value="1"/>
</dbReference>
<comment type="caution">
    <text evidence="8">The sequence shown here is derived from an EMBL/GenBank/DDBJ whole genome shotgun (WGS) entry which is preliminary data.</text>
</comment>
<evidence type="ECO:0000256" key="1">
    <source>
        <dbReference type="ARBA" id="ARBA00022553"/>
    </source>
</evidence>
<keyword evidence="1" id="KW-0597">Phosphoprotein</keyword>
<evidence type="ECO:0000313" key="11">
    <source>
        <dbReference type="Proteomes" id="UP000237966"/>
    </source>
</evidence>
<keyword evidence="3" id="KW-0805">Transcription regulation</keyword>
<organism evidence="8 10">
    <name type="scientific">Rathayibacter toxicus</name>
    <dbReference type="NCBI Taxonomy" id="145458"/>
    <lineage>
        <taxon>Bacteria</taxon>
        <taxon>Bacillati</taxon>
        <taxon>Actinomycetota</taxon>
        <taxon>Actinomycetes</taxon>
        <taxon>Micrococcales</taxon>
        <taxon>Microbacteriaceae</taxon>
        <taxon>Rathayibacter</taxon>
    </lineage>
</organism>
<gene>
    <name evidence="9" type="ORF">C5C51_09885</name>
    <name evidence="8" type="ORF">VT73_07150</name>
</gene>
<dbReference type="eggNOG" id="COG0745">
    <property type="taxonomic scope" value="Bacteria"/>
</dbReference>
<dbReference type="PANTHER" id="PTHR48111:SF1">
    <property type="entry name" value="TWO-COMPONENT RESPONSE REGULATOR ORR33"/>
    <property type="match status" value="1"/>
</dbReference>
<keyword evidence="5" id="KW-0804">Transcription</keyword>
<dbReference type="Gene3D" id="1.10.10.10">
    <property type="entry name" value="Winged helix-like DNA-binding domain superfamily/Winged helix DNA-binding domain"/>
    <property type="match status" value="1"/>
</dbReference>
<dbReference type="InterPro" id="IPR039420">
    <property type="entry name" value="WalR-like"/>
</dbReference>
<keyword evidence="10" id="KW-1185">Reference proteome</keyword>
<dbReference type="Proteomes" id="UP000237966">
    <property type="component" value="Unassembled WGS sequence"/>
</dbReference>
<feature type="domain" description="OmpR/PhoB-type" evidence="7">
    <location>
        <begin position="117"/>
        <end position="217"/>
    </location>
</feature>
<dbReference type="InterPro" id="IPR016032">
    <property type="entry name" value="Sig_transdc_resp-reg_C-effctor"/>
</dbReference>
<dbReference type="GO" id="GO:0000156">
    <property type="term" value="F:phosphorelay response regulator activity"/>
    <property type="evidence" value="ECO:0007669"/>
    <property type="project" value="TreeGrafter"/>
</dbReference>
<dbReference type="InterPro" id="IPR036388">
    <property type="entry name" value="WH-like_DNA-bd_sf"/>
</dbReference>
<dbReference type="GO" id="GO:0000976">
    <property type="term" value="F:transcription cis-regulatory region binding"/>
    <property type="evidence" value="ECO:0007669"/>
    <property type="project" value="TreeGrafter"/>
</dbReference>
<dbReference type="PANTHER" id="PTHR48111">
    <property type="entry name" value="REGULATOR OF RPOS"/>
    <property type="match status" value="1"/>
</dbReference>
<evidence type="ECO:0000256" key="4">
    <source>
        <dbReference type="ARBA" id="ARBA00023125"/>
    </source>
</evidence>
<evidence type="ECO:0000313" key="9">
    <source>
        <dbReference type="EMBL" id="PPI13989.1"/>
    </source>
</evidence>
<dbReference type="SMART" id="SM00862">
    <property type="entry name" value="Trans_reg_C"/>
    <property type="match status" value="1"/>
</dbReference>
<dbReference type="KEGG" id="rtc:APU90_06990"/>
<evidence type="ECO:0000313" key="8">
    <source>
        <dbReference type="EMBL" id="KKM44906.1"/>
    </source>
</evidence>
<dbReference type="EMBL" id="LBFI01000049">
    <property type="protein sequence ID" value="KKM44906.1"/>
    <property type="molecule type" value="Genomic_DNA"/>
</dbReference>
<dbReference type="Proteomes" id="UP000052979">
    <property type="component" value="Unassembled WGS sequence"/>
</dbReference>
<dbReference type="EMBL" id="PSWU01000013">
    <property type="protein sequence ID" value="PPI13989.1"/>
    <property type="molecule type" value="Genomic_DNA"/>
</dbReference>
<evidence type="ECO:0000259" key="7">
    <source>
        <dbReference type="PROSITE" id="PS51755"/>
    </source>
</evidence>
<reference evidence="9 11" key="2">
    <citation type="submission" date="2018-02" db="EMBL/GenBank/DDBJ databases">
        <title>Bacteriophage NCPPB3778 and a type I-E CRISPR drive the evolution of the US Biological Select Agent, Rathayibacter toxicus.</title>
        <authorList>
            <person name="Davis E.W.II."/>
            <person name="Tabima J.F."/>
            <person name="Weisberg A.J."/>
            <person name="Lopes L.D."/>
            <person name="Wiseman M.S."/>
            <person name="Wiseman M.S."/>
            <person name="Pupko T."/>
            <person name="Belcher M.S."/>
            <person name="Sechler A.J."/>
            <person name="Tancos M.A."/>
            <person name="Schroeder B.K."/>
            <person name="Murray T.D."/>
            <person name="Luster D.G."/>
            <person name="Schneider W.L."/>
            <person name="Rogers E."/>
            <person name="Andreote F.D."/>
            <person name="Grunwald N.J."/>
            <person name="Putnam M.L."/>
            <person name="Chang J.H."/>
        </authorList>
    </citation>
    <scope>NUCLEOTIDE SEQUENCE [LARGE SCALE GENOMIC DNA]</scope>
    <source>
        <strain evidence="9 11">FH99</strain>
    </source>
</reference>
<dbReference type="RefSeq" id="WP_027692307.1">
    <property type="nucleotide sequence ID" value="NZ_CP010848.1"/>
</dbReference>
<evidence type="ECO:0000256" key="3">
    <source>
        <dbReference type="ARBA" id="ARBA00023015"/>
    </source>
</evidence>
<dbReference type="PROSITE" id="PS51755">
    <property type="entry name" value="OMPR_PHOB"/>
    <property type="match status" value="1"/>
</dbReference>
<dbReference type="GO" id="GO:0005829">
    <property type="term" value="C:cytosol"/>
    <property type="evidence" value="ECO:0007669"/>
    <property type="project" value="TreeGrafter"/>
</dbReference>
<evidence type="ECO:0000256" key="6">
    <source>
        <dbReference type="PROSITE-ProRule" id="PRU01091"/>
    </source>
</evidence>
<dbReference type="STRING" id="145458.APU90_06990"/>
<name>A0A0C5BFN7_9MICO</name>
<dbReference type="CDD" id="cd00383">
    <property type="entry name" value="trans_reg_C"/>
    <property type="match status" value="1"/>
</dbReference>
<proteinExistence type="predicted"/>
<dbReference type="PATRIC" id="fig|145458.7.peg.2284"/>
<keyword evidence="2" id="KW-0902">Two-component regulatory system</keyword>
<dbReference type="Pfam" id="PF00486">
    <property type="entry name" value="Trans_reg_C"/>
    <property type="match status" value="1"/>
</dbReference>
<dbReference type="OrthoDB" id="8927943at2"/>
<dbReference type="GO" id="GO:0006355">
    <property type="term" value="P:regulation of DNA-templated transcription"/>
    <property type="evidence" value="ECO:0007669"/>
    <property type="project" value="InterPro"/>
</dbReference>
<keyword evidence="4 6" id="KW-0238">DNA-binding</keyword>
<dbReference type="KEGG" id="rtx:TI83_10075"/>
<accession>A0A0C5BFN7</accession>
<protein>
    <submittedName>
        <fullName evidence="8 9">Transcriptional regulator</fullName>
    </submittedName>
</protein>
<dbReference type="AlphaFoldDB" id="A0A0C5BFN7"/>
<evidence type="ECO:0000256" key="2">
    <source>
        <dbReference type="ARBA" id="ARBA00023012"/>
    </source>
</evidence>
<feature type="DNA-binding region" description="OmpR/PhoB-type" evidence="6">
    <location>
        <begin position="117"/>
        <end position="217"/>
    </location>
</feature>
<dbReference type="GO" id="GO:0032993">
    <property type="term" value="C:protein-DNA complex"/>
    <property type="evidence" value="ECO:0007669"/>
    <property type="project" value="TreeGrafter"/>
</dbReference>
<dbReference type="InterPro" id="IPR001867">
    <property type="entry name" value="OmpR/PhoB-type_DNA-bd"/>
</dbReference>
<evidence type="ECO:0000256" key="5">
    <source>
        <dbReference type="ARBA" id="ARBA00023163"/>
    </source>
</evidence>
<dbReference type="GeneID" id="93666337"/>